<name>X0S6X0_9ZZZZ</name>
<dbReference type="InterPro" id="IPR011050">
    <property type="entry name" value="Pectin_lyase_fold/virulence"/>
</dbReference>
<evidence type="ECO:0000256" key="1">
    <source>
        <dbReference type="SAM" id="Phobius"/>
    </source>
</evidence>
<proteinExistence type="predicted"/>
<accession>X0S6X0</accession>
<dbReference type="Gene3D" id="2.160.20.10">
    <property type="entry name" value="Single-stranded right-handed beta-helix, Pectin lyase-like"/>
    <property type="match status" value="1"/>
</dbReference>
<organism evidence="2">
    <name type="scientific">marine sediment metagenome</name>
    <dbReference type="NCBI Taxonomy" id="412755"/>
    <lineage>
        <taxon>unclassified sequences</taxon>
        <taxon>metagenomes</taxon>
        <taxon>ecological metagenomes</taxon>
    </lineage>
</organism>
<comment type="caution">
    <text evidence="2">The sequence shown here is derived from an EMBL/GenBank/DDBJ whole genome shotgun (WGS) entry which is preliminary data.</text>
</comment>
<evidence type="ECO:0008006" key="3">
    <source>
        <dbReference type="Google" id="ProtNLM"/>
    </source>
</evidence>
<dbReference type="EMBL" id="BARS01005660">
    <property type="protein sequence ID" value="GAF76759.1"/>
    <property type="molecule type" value="Genomic_DNA"/>
</dbReference>
<keyword evidence="1" id="KW-0472">Membrane</keyword>
<dbReference type="SUPFAM" id="SSF51126">
    <property type="entry name" value="Pectin lyase-like"/>
    <property type="match status" value="1"/>
</dbReference>
<keyword evidence="1" id="KW-0812">Transmembrane</keyword>
<gene>
    <name evidence="2" type="ORF">S01H1_11106</name>
</gene>
<sequence>MDRKFIVIILVSVLLGASVGFGLSWIVVRPQLLQLRNQLDGLTSPASFVMFSSGGTTYGINGSSGEVVSSGEDAATEIQSVLDRLGNTGGKVVLRPGTYFLSTSILIRHSNVVLEGSGKSTVLFLADGVNTDILVVDAIGAGKNLSGITIRNLRLDGNRDHNPIAGHGITLNGDVS</sequence>
<feature type="non-terminal residue" evidence="2">
    <location>
        <position position="176"/>
    </location>
</feature>
<feature type="transmembrane region" description="Helical" evidence="1">
    <location>
        <begin position="6"/>
        <end position="28"/>
    </location>
</feature>
<dbReference type="InterPro" id="IPR012334">
    <property type="entry name" value="Pectin_lyas_fold"/>
</dbReference>
<keyword evidence="1" id="KW-1133">Transmembrane helix</keyword>
<dbReference type="AlphaFoldDB" id="X0S6X0"/>
<evidence type="ECO:0000313" key="2">
    <source>
        <dbReference type="EMBL" id="GAF76759.1"/>
    </source>
</evidence>
<protein>
    <recommendedName>
        <fullName evidence="3">Pectate lyase superfamily protein domain-containing protein</fullName>
    </recommendedName>
</protein>
<reference evidence="2" key="1">
    <citation type="journal article" date="2014" name="Front. Microbiol.">
        <title>High frequency of phylogenetically diverse reductive dehalogenase-homologous genes in deep subseafloor sedimentary metagenomes.</title>
        <authorList>
            <person name="Kawai M."/>
            <person name="Futagami T."/>
            <person name="Toyoda A."/>
            <person name="Takaki Y."/>
            <person name="Nishi S."/>
            <person name="Hori S."/>
            <person name="Arai W."/>
            <person name="Tsubouchi T."/>
            <person name="Morono Y."/>
            <person name="Uchiyama I."/>
            <person name="Ito T."/>
            <person name="Fujiyama A."/>
            <person name="Inagaki F."/>
            <person name="Takami H."/>
        </authorList>
    </citation>
    <scope>NUCLEOTIDE SEQUENCE</scope>
    <source>
        <strain evidence="2">Expedition CK06-06</strain>
    </source>
</reference>